<dbReference type="Proteomes" id="UP000198660">
    <property type="component" value="Unassembled WGS sequence"/>
</dbReference>
<evidence type="ECO:0000256" key="1">
    <source>
        <dbReference type="SAM" id="MobiDB-lite"/>
    </source>
</evidence>
<name>A0A1I6Q4G0_9BACL</name>
<gene>
    <name evidence="2" type="ORF">SAMN05444972_102332</name>
</gene>
<feature type="region of interest" description="Disordered" evidence="1">
    <location>
        <begin position="157"/>
        <end position="188"/>
    </location>
</feature>
<reference evidence="3" key="1">
    <citation type="submission" date="2016-10" db="EMBL/GenBank/DDBJ databases">
        <authorList>
            <person name="Varghese N."/>
            <person name="Submissions S."/>
        </authorList>
    </citation>
    <scope>NUCLEOTIDE SEQUENCE [LARGE SCALE GENOMIC DNA]</scope>
    <source>
        <strain evidence="3">DSM 45789</strain>
    </source>
</reference>
<accession>A0A1I6Q4G0</accession>
<dbReference type="EMBL" id="FPAA01000002">
    <property type="protein sequence ID" value="SFS47284.1"/>
    <property type="molecule type" value="Genomic_DNA"/>
</dbReference>
<dbReference type="AlphaFoldDB" id="A0A1I6Q4G0"/>
<proteinExistence type="predicted"/>
<keyword evidence="3" id="KW-1185">Reference proteome</keyword>
<protein>
    <submittedName>
        <fullName evidence="2">Uncharacterized protein</fullName>
    </submittedName>
</protein>
<evidence type="ECO:0000313" key="3">
    <source>
        <dbReference type="Proteomes" id="UP000198660"/>
    </source>
</evidence>
<organism evidence="2 3">
    <name type="scientific">Marininema halotolerans</name>
    <dbReference type="NCBI Taxonomy" id="1155944"/>
    <lineage>
        <taxon>Bacteria</taxon>
        <taxon>Bacillati</taxon>
        <taxon>Bacillota</taxon>
        <taxon>Bacilli</taxon>
        <taxon>Bacillales</taxon>
        <taxon>Thermoactinomycetaceae</taxon>
        <taxon>Marininema</taxon>
    </lineage>
</organism>
<evidence type="ECO:0000313" key="2">
    <source>
        <dbReference type="EMBL" id="SFS47284.1"/>
    </source>
</evidence>
<dbReference type="OrthoDB" id="1956935at2"/>
<sequence length="188" mass="21526">MGSSVRISWTDFPTVGAVEKVIHPFREVRRDEWGEILSGGNLYISAENEWTRETRAEIEAAMPENFERGSWDYGKWFHKTVAQIYEERKHIKEEASSKKQWSMKNPENPATYRQRMALHRMTGCNTTEWALTKAQASELIGKHKSGQDITEELKELGLITPPQTGNDPSGATDEPQKDTAHTKYTTQQ</sequence>